<feature type="non-terminal residue" evidence="7">
    <location>
        <position position="81"/>
    </location>
</feature>
<dbReference type="InterPro" id="IPR000719">
    <property type="entry name" value="Prot_kinase_dom"/>
</dbReference>
<protein>
    <recommendedName>
        <fullName evidence="6">Protein kinase domain-containing protein</fullName>
    </recommendedName>
</protein>
<keyword evidence="3" id="KW-0547">Nucleotide-binding</keyword>
<keyword evidence="4" id="KW-0418">Kinase</keyword>
<dbReference type="PANTHER" id="PTHR43289:SF34">
    <property type="entry name" value="SERINE_THREONINE-PROTEIN KINASE YBDM-RELATED"/>
    <property type="match status" value="1"/>
</dbReference>
<evidence type="ECO:0000256" key="5">
    <source>
        <dbReference type="ARBA" id="ARBA00022840"/>
    </source>
</evidence>
<gene>
    <name evidence="7" type="ORF">METZ01_LOCUS63355</name>
</gene>
<dbReference type="PANTHER" id="PTHR43289">
    <property type="entry name" value="MITOGEN-ACTIVATED PROTEIN KINASE KINASE KINASE 20-RELATED"/>
    <property type="match status" value="1"/>
</dbReference>
<feature type="domain" description="Protein kinase" evidence="6">
    <location>
        <begin position="13"/>
        <end position="81"/>
    </location>
</feature>
<dbReference type="SUPFAM" id="SSF56112">
    <property type="entry name" value="Protein kinase-like (PK-like)"/>
    <property type="match status" value="1"/>
</dbReference>
<dbReference type="GO" id="GO:0005524">
    <property type="term" value="F:ATP binding"/>
    <property type="evidence" value="ECO:0007669"/>
    <property type="project" value="UniProtKB-KW"/>
</dbReference>
<evidence type="ECO:0000256" key="4">
    <source>
        <dbReference type="ARBA" id="ARBA00022777"/>
    </source>
</evidence>
<proteinExistence type="predicted"/>
<evidence type="ECO:0000256" key="2">
    <source>
        <dbReference type="ARBA" id="ARBA00022679"/>
    </source>
</evidence>
<keyword evidence="2" id="KW-0808">Transferase</keyword>
<evidence type="ECO:0000259" key="6">
    <source>
        <dbReference type="PROSITE" id="PS50011"/>
    </source>
</evidence>
<keyword evidence="1" id="KW-0723">Serine/threonine-protein kinase</keyword>
<sequence>MSAQGPTIFSGRYELHRQIARGGMADVYLARDQLLDRPVAVKVLFNEFADDPSFVERFRREAQAAANLNHPNIVGVYDWGE</sequence>
<dbReference type="EMBL" id="UINC01003939">
    <property type="protein sequence ID" value="SVA10501.1"/>
    <property type="molecule type" value="Genomic_DNA"/>
</dbReference>
<dbReference type="FunFam" id="3.30.200.20:FF:000035">
    <property type="entry name" value="Serine/threonine protein kinase Stk1"/>
    <property type="match status" value="1"/>
</dbReference>
<dbReference type="GO" id="GO:0004674">
    <property type="term" value="F:protein serine/threonine kinase activity"/>
    <property type="evidence" value="ECO:0007669"/>
    <property type="project" value="UniProtKB-KW"/>
</dbReference>
<dbReference type="InterPro" id="IPR011009">
    <property type="entry name" value="Kinase-like_dom_sf"/>
</dbReference>
<dbReference type="Pfam" id="PF00069">
    <property type="entry name" value="Pkinase"/>
    <property type="match status" value="1"/>
</dbReference>
<keyword evidence="5" id="KW-0067">ATP-binding</keyword>
<evidence type="ECO:0000256" key="3">
    <source>
        <dbReference type="ARBA" id="ARBA00022741"/>
    </source>
</evidence>
<dbReference type="Gene3D" id="3.30.200.20">
    <property type="entry name" value="Phosphorylase Kinase, domain 1"/>
    <property type="match status" value="1"/>
</dbReference>
<dbReference type="AlphaFoldDB" id="A0A381T4K2"/>
<name>A0A381T4K2_9ZZZZ</name>
<organism evidence="7">
    <name type="scientific">marine metagenome</name>
    <dbReference type="NCBI Taxonomy" id="408172"/>
    <lineage>
        <taxon>unclassified sequences</taxon>
        <taxon>metagenomes</taxon>
        <taxon>ecological metagenomes</taxon>
    </lineage>
</organism>
<evidence type="ECO:0000313" key="7">
    <source>
        <dbReference type="EMBL" id="SVA10501.1"/>
    </source>
</evidence>
<reference evidence="7" key="1">
    <citation type="submission" date="2018-05" db="EMBL/GenBank/DDBJ databases">
        <authorList>
            <person name="Lanie J.A."/>
            <person name="Ng W.-L."/>
            <person name="Kazmierczak K.M."/>
            <person name="Andrzejewski T.M."/>
            <person name="Davidsen T.M."/>
            <person name="Wayne K.J."/>
            <person name="Tettelin H."/>
            <person name="Glass J.I."/>
            <person name="Rusch D."/>
            <person name="Podicherti R."/>
            <person name="Tsui H.-C.T."/>
            <person name="Winkler M.E."/>
        </authorList>
    </citation>
    <scope>NUCLEOTIDE SEQUENCE</scope>
</reference>
<evidence type="ECO:0000256" key="1">
    <source>
        <dbReference type="ARBA" id="ARBA00022527"/>
    </source>
</evidence>
<accession>A0A381T4K2</accession>
<dbReference type="PROSITE" id="PS50011">
    <property type="entry name" value="PROTEIN_KINASE_DOM"/>
    <property type="match status" value="1"/>
</dbReference>